<dbReference type="GO" id="GO:0005829">
    <property type="term" value="C:cytosol"/>
    <property type="evidence" value="ECO:0007669"/>
    <property type="project" value="TreeGrafter"/>
</dbReference>
<sequence length="346" mass="39417">MNSALIAFTILGFVSAKESGLNDVISGLEKAILFFENEYERFTLDGVVGFRMLQAELEDTLKRWSLSGHEAASQFKKVGDLVRRLDFTAAKAIETVKVTDPAYFNAFQTTLHIDFWTLDPQWIKTDTKLVYPEVRVTECFGENISDRCMTQLLGTWENYGVSCLESDLCKRMMTTLNCQGYSLSHQLLYFIIVEHKKCSNIVQAQHMDSRASLFVQGYKKIFCSNMLQMNLQIEKNGYPLSEQDLFLEYVMLCGQAGFSEFFKAEWLDHILAWQLPAGCFGKSGQKYTLPKHKRVKRRSNNLKGGCSDHMTGVAVGALGGYLRFYGTSRILQEHQQLSNKALMHHL</sequence>
<dbReference type="OMA" id="CAISREC"/>
<feature type="signal peptide" evidence="1">
    <location>
        <begin position="1"/>
        <end position="16"/>
    </location>
</feature>
<dbReference type="Pfam" id="PF15882">
    <property type="entry name" value="DUF4735"/>
    <property type="match status" value="1"/>
</dbReference>
<evidence type="ECO:0000313" key="2">
    <source>
        <dbReference type="EMBL" id="GCC33074.1"/>
    </source>
</evidence>
<organism evidence="2 3">
    <name type="scientific">Chiloscyllium punctatum</name>
    <name type="common">Brownbanded bambooshark</name>
    <name type="synonym">Hemiscyllium punctatum</name>
    <dbReference type="NCBI Taxonomy" id="137246"/>
    <lineage>
        <taxon>Eukaryota</taxon>
        <taxon>Metazoa</taxon>
        <taxon>Chordata</taxon>
        <taxon>Craniata</taxon>
        <taxon>Vertebrata</taxon>
        <taxon>Chondrichthyes</taxon>
        <taxon>Elasmobranchii</taxon>
        <taxon>Galeomorphii</taxon>
        <taxon>Galeoidea</taxon>
        <taxon>Orectolobiformes</taxon>
        <taxon>Hemiscylliidae</taxon>
        <taxon>Chiloscyllium</taxon>
    </lineage>
</organism>
<dbReference type="EMBL" id="BEZZ01000484">
    <property type="protein sequence ID" value="GCC33074.1"/>
    <property type="molecule type" value="Genomic_DNA"/>
</dbReference>
<dbReference type="InterPro" id="IPR031751">
    <property type="entry name" value="DUF4735"/>
</dbReference>
<dbReference type="OrthoDB" id="5949187at2759"/>
<keyword evidence="3" id="KW-1185">Reference proteome</keyword>
<proteinExistence type="predicted"/>
<accession>A0A401SRP3</accession>
<name>A0A401SRP3_CHIPU</name>
<gene>
    <name evidence="2" type="ORF">chiPu_0011541</name>
</gene>
<dbReference type="STRING" id="137246.A0A401SRP3"/>
<protein>
    <submittedName>
        <fullName evidence="2">Uncharacterized protein</fullName>
    </submittedName>
</protein>
<dbReference type="AlphaFoldDB" id="A0A401SRP3"/>
<dbReference type="PANTHER" id="PTHR33539">
    <property type="entry name" value="UPF0764 PROTEIN C16ORF89"/>
    <property type="match status" value="1"/>
</dbReference>
<dbReference type="GO" id="GO:0016020">
    <property type="term" value="C:membrane"/>
    <property type="evidence" value="ECO:0007669"/>
    <property type="project" value="TreeGrafter"/>
</dbReference>
<dbReference type="Proteomes" id="UP000287033">
    <property type="component" value="Unassembled WGS sequence"/>
</dbReference>
<dbReference type="PANTHER" id="PTHR33539:SF1">
    <property type="entry name" value="UPF0764 PROTEIN C16ORF89"/>
    <property type="match status" value="1"/>
</dbReference>
<evidence type="ECO:0000256" key="1">
    <source>
        <dbReference type="SAM" id="SignalP"/>
    </source>
</evidence>
<feature type="chain" id="PRO_5019394324" evidence="1">
    <location>
        <begin position="17"/>
        <end position="346"/>
    </location>
</feature>
<comment type="caution">
    <text evidence="2">The sequence shown here is derived from an EMBL/GenBank/DDBJ whole genome shotgun (WGS) entry which is preliminary data.</text>
</comment>
<keyword evidence="1" id="KW-0732">Signal</keyword>
<evidence type="ECO:0000313" key="3">
    <source>
        <dbReference type="Proteomes" id="UP000287033"/>
    </source>
</evidence>
<reference evidence="2 3" key="1">
    <citation type="journal article" date="2018" name="Nat. Ecol. Evol.">
        <title>Shark genomes provide insights into elasmobranch evolution and the origin of vertebrates.</title>
        <authorList>
            <person name="Hara Y"/>
            <person name="Yamaguchi K"/>
            <person name="Onimaru K"/>
            <person name="Kadota M"/>
            <person name="Koyanagi M"/>
            <person name="Keeley SD"/>
            <person name="Tatsumi K"/>
            <person name="Tanaka K"/>
            <person name="Motone F"/>
            <person name="Kageyama Y"/>
            <person name="Nozu R"/>
            <person name="Adachi N"/>
            <person name="Nishimura O"/>
            <person name="Nakagawa R"/>
            <person name="Tanegashima C"/>
            <person name="Kiyatake I"/>
            <person name="Matsumoto R"/>
            <person name="Murakumo K"/>
            <person name="Nishida K"/>
            <person name="Terakita A"/>
            <person name="Kuratani S"/>
            <person name="Sato K"/>
            <person name="Hyodo S Kuraku.S."/>
        </authorList>
    </citation>
    <scope>NUCLEOTIDE SEQUENCE [LARGE SCALE GENOMIC DNA]</scope>
</reference>